<evidence type="ECO:0008006" key="3">
    <source>
        <dbReference type="Google" id="ProtNLM"/>
    </source>
</evidence>
<evidence type="ECO:0000313" key="2">
    <source>
        <dbReference type="Proteomes" id="UP001311915"/>
    </source>
</evidence>
<sequence length="120" mass="14580">MKRLEGIHYSKNNPNSFFLQNLEHVLMKDFKNILKQDKDFWKFKYSINWLNERDGNTRFFHTTTLNCLGKNKFISLQQEENTWIHEQSAILDHITFYYENVFNKNHSISYNFPLNMVNIP</sequence>
<comment type="caution">
    <text evidence="1">The sequence shown here is derived from an EMBL/GenBank/DDBJ whole genome shotgun (WGS) entry which is preliminary data.</text>
</comment>
<evidence type="ECO:0000313" key="1">
    <source>
        <dbReference type="EMBL" id="KAK4707209.1"/>
    </source>
</evidence>
<accession>A0AAV9K3K2</accession>
<dbReference type="AlphaFoldDB" id="A0AAV9K3K2"/>
<proteinExistence type="predicted"/>
<gene>
    <name evidence="1" type="ORF">R3W88_033224</name>
</gene>
<organism evidence="1 2">
    <name type="scientific">Solanum pinnatisectum</name>
    <name type="common">tansyleaf nightshade</name>
    <dbReference type="NCBI Taxonomy" id="50273"/>
    <lineage>
        <taxon>Eukaryota</taxon>
        <taxon>Viridiplantae</taxon>
        <taxon>Streptophyta</taxon>
        <taxon>Embryophyta</taxon>
        <taxon>Tracheophyta</taxon>
        <taxon>Spermatophyta</taxon>
        <taxon>Magnoliopsida</taxon>
        <taxon>eudicotyledons</taxon>
        <taxon>Gunneridae</taxon>
        <taxon>Pentapetalae</taxon>
        <taxon>asterids</taxon>
        <taxon>lamiids</taxon>
        <taxon>Solanales</taxon>
        <taxon>Solanaceae</taxon>
        <taxon>Solanoideae</taxon>
        <taxon>Solaneae</taxon>
        <taxon>Solanum</taxon>
    </lineage>
</organism>
<protein>
    <recommendedName>
        <fullName evidence="3">Protein TIC 214</fullName>
    </recommendedName>
</protein>
<reference evidence="1 2" key="1">
    <citation type="submission" date="2023-10" db="EMBL/GenBank/DDBJ databases">
        <title>Genome-Wide Identification Analysis in wild type Solanum Pinnatisectum Reveals Some Genes Defensing Phytophthora Infestans.</title>
        <authorList>
            <person name="Sun C."/>
        </authorList>
    </citation>
    <scope>NUCLEOTIDE SEQUENCE [LARGE SCALE GENOMIC DNA]</scope>
    <source>
        <strain evidence="1">LQN</strain>
        <tissue evidence="1">Leaf</tissue>
    </source>
</reference>
<dbReference type="Proteomes" id="UP001311915">
    <property type="component" value="Unassembled WGS sequence"/>
</dbReference>
<dbReference type="EMBL" id="JAWPEI010000023">
    <property type="protein sequence ID" value="KAK4707209.1"/>
    <property type="molecule type" value="Genomic_DNA"/>
</dbReference>
<keyword evidence="2" id="KW-1185">Reference proteome</keyword>
<name>A0AAV9K3K2_9SOLN</name>